<evidence type="ECO:0008006" key="5">
    <source>
        <dbReference type="Google" id="ProtNLM"/>
    </source>
</evidence>
<dbReference type="RefSeq" id="WP_212987882.1">
    <property type="nucleotide sequence ID" value="NZ_BAABEA010000017.1"/>
</dbReference>
<evidence type="ECO:0000313" key="3">
    <source>
        <dbReference type="EMBL" id="GIM65606.1"/>
    </source>
</evidence>
<feature type="region of interest" description="Disordered" evidence="1">
    <location>
        <begin position="116"/>
        <end position="174"/>
    </location>
</feature>
<dbReference type="PROSITE" id="PS51257">
    <property type="entry name" value="PROKAR_LIPOPROTEIN"/>
    <property type="match status" value="1"/>
</dbReference>
<dbReference type="EMBL" id="BOQL01000017">
    <property type="protein sequence ID" value="GIM65606.1"/>
    <property type="molecule type" value="Genomic_DNA"/>
</dbReference>
<feature type="chain" id="PRO_5038424381" description="Copper(I)-binding protein" evidence="2">
    <location>
        <begin position="25"/>
        <end position="255"/>
    </location>
</feature>
<feature type="compositionally biased region" description="Polar residues" evidence="1">
    <location>
        <begin position="135"/>
        <end position="150"/>
    </location>
</feature>
<evidence type="ECO:0000256" key="1">
    <source>
        <dbReference type="SAM" id="MobiDB-lite"/>
    </source>
</evidence>
<accession>A0A919VJQ0</accession>
<organism evidence="3 4">
    <name type="scientific">Actinoplanes auranticolor</name>
    <dbReference type="NCBI Taxonomy" id="47988"/>
    <lineage>
        <taxon>Bacteria</taxon>
        <taxon>Bacillati</taxon>
        <taxon>Actinomycetota</taxon>
        <taxon>Actinomycetes</taxon>
        <taxon>Micromonosporales</taxon>
        <taxon>Micromonosporaceae</taxon>
        <taxon>Actinoplanes</taxon>
    </lineage>
</organism>
<protein>
    <recommendedName>
        <fullName evidence="5">Copper(I)-binding protein</fullName>
    </recommendedName>
</protein>
<evidence type="ECO:0000313" key="4">
    <source>
        <dbReference type="Proteomes" id="UP000681340"/>
    </source>
</evidence>
<keyword evidence="2" id="KW-0732">Signal</keyword>
<gene>
    <name evidence="3" type="ORF">Aau02nite_18370</name>
</gene>
<dbReference type="AlphaFoldDB" id="A0A919VJQ0"/>
<feature type="signal peptide" evidence="2">
    <location>
        <begin position="1"/>
        <end position="24"/>
    </location>
</feature>
<reference evidence="3" key="1">
    <citation type="submission" date="2021-03" db="EMBL/GenBank/DDBJ databases">
        <title>Whole genome shotgun sequence of Actinoplanes auranticolor NBRC 12245.</title>
        <authorList>
            <person name="Komaki H."/>
            <person name="Tamura T."/>
        </authorList>
    </citation>
    <scope>NUCLEOTIDE SEQUENCE</scope>
    <source>
        <strain evidence="3">NBRC 12245</strain>
    </source>
</reference>
<comment type="caution">
    <text evidence="3">The sequence shown here is derived from an EMBL/GenBank/DDBJ whole genome shotgun (WGS) entry which is preliminary data.</text>
</comment>
<dbReference type="Proteomes" id="UP000681340">
    <property type="component" value="Unassembled WGS sequence"/>
</dbReference>
<keyword evidence="4" id="KW-1185">Reference proteome</keyword>
<proteinExistence type="predicted"/>
<evidence type="ECO:0000256" key="2">
    <source>
        <dbReference type="SAM" id="SignalP"/>
    </source>
</evidence>
<name>A0A919VJQ0_9ACTN</name>
<sequence length="255" mass="25423">MRSPGTRRAAVATGVATLAAIALAGCSAGQVAETALKNPSVYGVNAQSSDASVYVRNLAVAYDGTTGYPAGGSAPLQLGLYNQTRQAITVLISSQPATGTTEKEGVVSARSVGLVGGASTTPSAPSTAIPEPSGSRPSDTQDDQNSNQIPSPDPSTNPSPGEAPSTAPTPAGAETRPARIEIGPLGAATFLPEDAEKLQAVGLSGKLLPGQSVNLVFEFSNGAPPLVLQAPMAIPLSPASRAPGIDAEENLGEGE</sequence>